<dbReference type="Proteomes" id="UP000276133">
    <property type="component" value="Unassembled WGS sequence"/>
</dbReference>
<organism evidence="2 3">
    <name type="scientific">Brachionus plicatilis</name>
    <name type="common">Marine rotifer</name>
    <name type="synonym">Brachionus muelleri</name>
    <dbReference type="NCBI Taxonomy" id="10195"/>
    <lineage>
        <taxon>Eukaryota</taxon>
        <taxon>Metazoa</taxon>
        <taxon>Spiralia</taxon>
        <taxon>Gnathifera</taxon>
        <taxon>Rotifera</taxon>
        <taxon>Eurotatoria</taxon>
        <taxon>Monogononta</taxon>
        <taxon>Pseudotrocha</taxon>
        <taxon>Ploima</taxon>
        <taxon>Brachionidae</taxon>
        <taxon>Brachionus</taxon>
    </lineage>
</organism>
<feature type="transmembrane region" description="Helical" evidence="1">
    <location>
        <begin position="20"/>
        <end position="40"/>
    </location>
</feature>
<evidence type="ECO:0000313" key="3">
    <source>
        <dbReference type="Proteomes" id="UP000276133"/>
    </source>
</evidence>
<keyword evidence="3" id="KW-1185">Reference proteome</keyword>
<keyword evidence="1" id="KW-0812">Transmembrane</keyword>
<proteinExistence type="predicted"/>
<keyword evidence="1" id="KW-0472">Membrane</keyword>
<dbReference type="EMBL" id="REGN01006604">
    <property type="protein sequence ID" value="RNA08864.1"/>
    <property type="molecule type" value="Genomic_DNA"/>
</dbReference>
<protein>
    <submittedName>
        <fullName evidence="2">Uncharacterized protein</fullName>
    </submittedName>
</protein>
<gene>
    <name evidence="2" type="ORF">BpHYR1_054411</name>
</gene>
<keyword evidence="1" id="KW-1133">Transmembrane helix</keyword>
<comment type="caution">
    <text evidence="2">The sequence shown here is derived from an EMBL/GenBank/DDBJ whole genome shotgun (WGS) entry which is preliminary data.</text>
</comment>
<name>A0A3M7QCF4_BRAPC</name>
<accession>A0A3M7QCF4</accession>
<evidence type="ECO:0000313" key="2">
    <source>
        <dbReference type="EMBL" id="RNA08864.1"/>
    </source>
</evidence>
<evidence type="ECO:0000256" key="1">
    <source>
        <dbReference type="SAM" id="Phobius"/>
    </source>
</evidence>
<dbReference type="AlphaFoldDB" id="A0A3M7QCF4"/>
<reference evidence="2 3" key="1">
    <citation type="journal article" date="2018" name="Sci. Rep.">
        <title>Genomic signatures of local adaptation to the degree of environmental predictability in rotifers.</title>
        <authorList>
            <person name="Franch-Gras L."/>
            <person name="Hahn C."/>
            <person name="Garcia-Roger E.M."/>
            <person name="Carmona M.J."/>
            <person name="Serra M."/>
            <person name="Gomez A."/>
        </authorList>
    </citation>
    <scope>NUCLEOTIDE SEQUENCE [LARGE SCALE GENOMIC DNA]</scope>
    <source>
        <strain evidence="2">HYR1</strain>
    </source>
</reference>
<sequence>MFGVFYCLLIKKFHGKFLIFFKSIYFILSFGLKKTLIILYQQLKFMLFSYLYKKIFHPTFFILFKIRINTPFLRIRMLEVQILLIVVMRPSCLYCITKCNA</sequence>